<gene>
    <name evidence="1" type="ORF">CONLIGDRAFT_649996</name>
</gene>
<organism evidence="1 2">
    <name type="scientific">Coniochaeta ligniaria NRRL 30616</name>
    <dbReference type="NCBI Taxonomy" id="1408157"/>
    <lineage>
        <taxon>Eukaryota</taxon>
        <taxon>Fungi</taxon>
        <taxon>Dikarya</taxon>
        <taxon>Ascomycota</taxon>
        <taxon>Pezizomycotina</taxon>
        <taxon>Sordariomycetes</taxon>
        <taxon>Sordariomycetidae</taxon>
        <taxon>Coniochaetales</taxon>
        <taxon>Coniochaetaceae</taxon>
        <taxon>Coniochaeta</taxon>
    </lineage>
</organism>
<dbReference type="AlphaFoldDB" id="A0A1J7I6D3"/>
<dbReference type="Proteomes" id="UP000182658">
    <property type="component" value="Unassembled WGS sequence"/>
</dbReference>
<dbReference type="InParanoid" id="A0A1J7I6D3"/>
<protein>
    <submittedName>
        <fullName evidence="1">Uncharacterized protein</fullName>
    </submittedName>
</protein>
<reference evidence="1 2" key="1">
    <citation type="submission" date="2016-10" db="EMBL/GenBank/DDBJ databases">
        <title>Draft genome sequence of Coniochaeta ligniaria NRRL30616, a lignocellulolytic fungus for bioabatement of inhibitors in plant biomass hydrolysates.</title>
        <authorList>
            <consortium name="DOE Joint Genome Institute"/>
            <person name="Jimenez D.J."/>
            <person name="Hector R.E."/>
            <person name="Riley R."/>
            <person name="Sun H."/>
            <person name="Grigoriev I.V."/>
            <person name="Van Elsas J.D."/>
            <person name="Nichols N.N."/>
        </authorList>
    </citation>
    <scope>NUCLEOTIDE SEQUENCE [LARGE SCALE GENOMIC DNA]</scope>
    <source>
        <strain evidence="1 2">NRRL 30616</strain>
    </source>
</reference>
<proteinExistence type="predicted"/>
<name>A0A1J7I6D3_9PEZI</name>
<evidence type="ECO:0000313" key="2">
    <source>
        <dbReference type="Proteomes" id="UP000182658"/>
    </source>
</evidence>
<sequence>MPRASSVPARGRIAGLIRVLRSQYRPRCKGASWEDVKTTFGPHLVANSDIVIGRVLGIHVKREYITGDGLFDVLKAAPIARESEWISSVHTCQPRVGYEDADDAR</sequence>
<dbReference type="EMBL" id="KV875108">
    <property type="protein sequence ID" value="OIW23199.1"/>
    <property type="molecule type" value="Genomic_DNA"/>
</dbReference>
<dbReference type="OrthoDB" id="298012at2759"/>
<evidence type="ECO:0000313" key="1">
    <source>
        <dbReference type="EMBL" id="OIW23199.1"/>
    </source>
</evidence>
<keyword evidence="2" id="KW-1185">Reference proteome</keyword>
<accession>A0A1J7I6D3</accession>